<keyword evidence="1" id="KW-1133">Transmembrane helix</keyword>
<keyword evidence="3" id="KW-1185">Reference proteome</keyword>
<dbReference type="EMBL" id="CAJRAU010000013">
    <property type="protein sequence ID" value="CAG5074710.1"/>
    <property type="molecule type" value="Genomic_DNA"/>
</dbReference>
<gene>
    <name evidence="2" type="ORF">DYBT9623_05398</name>
</gene>
<feature type="transmembrane region" description="Helical" evidence="1">
    <location>
        <begin position="17"/>
        <end position="40"/>
    </location>
</feature>
<accession>A0ABM8UYK7</accession>
<organism evidence="2 3">
    <name type="scientific">Dyadobacter linearis</name>
    <dbReference type="NCBI Taxonomy" id="2823330"/>
    <lineage>
        <taxon>Bacteria</taxon>
        <taxon>Pseudomonadati</taxon>
        <taxon>Bacteroidota</taxon>
        <taxon>Cytophagia</taxon>
        <taxon>Cytophagales</taxon>
        <taxon>Spirosomataceae</taxon>
        <taxon>Dyadobacter</taxon>
    </lineage>
</organism>
<proteinExistence type="predicted"/>
<evidence type="ECO:0000313" key="2">
    <source>
        <dbReference type="EMBL" id="CAG5074710.1"/>
    </source>
</evidence>
<keyword evidence="1" id="KW-0472">Membrane</keyword>
<dbReference type="Proteomes" id="UP000679725">
    <property type="component" value="Unassembled WGS sequence"/>
</dbReference>
<keyword evidence="1" id="KW-0812">Transmembrane</keyword>
<evidence type="ECO:0000256" key="1">
    <source>
        <dbReference type="SAM" id="Phobius"/>
    </source>
</evidence>
<reference evidence="2 3" key="1">
    <citation type="submission" date="2021-04" db="EMBL/GenBank/DDBJ databases">
        <authorList>
            <person name="Rodrigo-Torres L."/>
            <person name="Arahal R. D."/>
            <person name="Lucena T."/>
        </authorList>
    </citation>
    <scope>NUCLEOTIDE SEQUENCE [LARGE SCALE GENOMIC DNA]</scope>
    <source>
        <strain evidence="2 3">CECT 9623</strain>
    </source>
</reference>
<protein>
    <submittedName>
        <fullName evidence="2">Uncharacterized protein</fullName>
    </submittedName>
</protein>
<evidence type="ECO:0000313" key="3">
    <source>
        <dbReference type="Proteomes" id="UP000679725"/>
    </source>
</evidence>
<name>A0ABM8UYK7_9BACT</name>
<comment type="caution">
    <text evidence="2">The sequence shown here is derived from an EMBL/GenBank/DDBJ whole genome shotgun (WGS) entry which is preliminary data.</text>
</comment>
<sequence length="41" mass="4675">METVVTESDKDRRRNNLLFVMLCALALISVYIVFCVLTIAL</sequence>